<dbReference type="Gene3D" id="3.30.760.10">
    <property type="entry name" value="RNA Cap, Translation Initiation Factor Eif4e"/>
    <property type="match status" value="1"/>
</dbReference>
<keyword evidence="4 6" id="KW-0694">RNA-binding</keyword>
<evidence type="ECO:0000313" key="8">
    <source>
        <dbReference type="Proteomes" id="UP000031056"/>
    </source>
</evidence>
<dbReference type="GO" id="GO:0003743">
    <property type="term" value="F:translation initiation factor activity"/>
    <property type="evidence" value="ECO:0007669"/>
    <property type="project" value="UniProtKB-KW"/>
</dbReference>
<dbReference type="InterPro" id="IPR001040">
    <property type="entry name" value="TIF_eIF_4E"/>
</dbReference>
<evidence type="ECO:0000256" key="2">
    <source>
        <dbReference type="ARBA" id="ARBA00022540"/>
    </source>
</evidence>
<sequence length="176" mass="20275">MNLESSWVLWQNGNDDSNIRSWGEDILEVGEVSTVPEFLYMCDMIVKNGVENLCSMNLFKKGIKPMWEDEANVNGGRLILDIPMMTREDLNGIWKKTMAFCVSNCIENICGCVFNEKQSVYKISIWFGRDYNQDMIKEKWESVLGNINLPIYSFLHKKSLDGTKGGKKKWGGKREK</sequence>
<dbReference type="GeneID" id="26262302"/>
<keyword evidence="8" id="KW-1185">Reference proteome</keyword>
<evidence type="ECO:0000256" key="5">
    <source>
        <dbReference type="ARBA" id="ARBA00022917"/>
    </source>
</evidence>
<dbReference type="HOGENOM" id="CLU_043552_2_1_1"/>
<dbReference type="OrthoDB" id="590761at2759"/>
<dbReference type="PANTHER" id="PTHR11960:SF8">
    <property type="entry name" value="EUKARYOTIC TRANSLATION INITIATION FACTOR 4E1-RELATED"/>
    <property type="match status" value="1"/>
</dbReference>
<dbReference type="AlphaFoldDB" id="A0A0B2UJD4"/>
<dbReference type="InterPro" id="IPR023398">
    <property type="entry name" value="TIF_eIF4e-like"/>
</dbReference>
<evidence type="ECO:0000256" key="4">
    <source>
        <dbReference type="ARBA" id="ARBA00022884"/>
    </source>
</evidence>
<accession>A0A0B2UJD4</accession>
<comment type="caution">
    <text evidence="7">The sequence shown here is derived from an EMBL/GenBank/DDBJ whole genome shotgun (WGS) entry which is preliminary data.</text>
</comment>
<keyword evidence="2 6" id="KW-0396">Initiation factor</keyword>
<protein>
    <submittedName>
        <fullName evidence="7">Translation initiation factor 4E</fullName>
    </submittedName>
</protein>
<dbReference type="STRING" id="1354746.A0A0B2UJD4"/>
<keyword evidence="3" id="KW-0810">Translation regulation</keyword>
<dbReference type="SUPFAM" id="SSF55418">
    <property type="entry name" value="eIF4e-like"/>
    <property type="match status" value="1"/>
</dbReference>
<dbReference type="GO" id="GO:0006417">
    <property type="term" value="P:regulation of translation"/>
    <property type="evidence" value="ECO:0007669"/>
    <property type="project" value="UniProtKB-KW"/>
</dbReference>
<dbReference type="GO" id="GO:0016281">
    <property type="term" value="C:eukaryotic translation initiation factor 4F complex"/>
    <property type="evidence" value="ECO:0007669"/>
    <property type="project" value="TreeGrafter"/>
</dbReference>
<dbReference type="InParanoid" id="A0A0B2UJD4"/>
<dbReference type="EMBL" id="JOKQ01000009">
    <property type="protein sequence ID" value="KHN69162.1"/>
    <property type="molecule type" value="Genomic_DNA"/>
</dbReference>
<keyword evidence="5 6" id="KW-0648">Protein biosynthesis</keyword>
<dbReference type="Pfam" id="PF01652">
    <property type="entry name" value="IF4E"/>
    <property type="match status" value="1"/>
</dbReference>
<gene>
    <name evidence="7" type="ORF">M896_090880</name>
</gene>
<proteinExistence type="inferred from homology"/>
<evidence type="ECO:0000256" key="6">
    <source>
        <dbReference type="RuleBase" id="RU004374"/>
    </source>
</evidence>
<organism evidence="7 8">
    <name type="scientific">Ordospora colligata OC4</name>
    <dbReference type="NCBI Taxonomy" id="1354746"/>
    <lineage>
        <taxon>Eukaryota</taxon>
        <taxon>Fungi</taxon>
        <taxon>Fungi incertae sedis</taxon>
        <taxon>Microsporidia</taxon>
        <taxon>Ordosporidae</taxon>
        <taxon>Ordospora</taxon>
    </lineage>
</organism>
<name>A0A0B2UJD4_9MICR</name>
<evidence type="ECO:0000256" key="3">
    <source>
        <dbReference type="ARBA" id="ARBA00022845"/>
    </source>
</evidence>
<comment type="similarity">
    <text evidence="1 6">Belongs to the eukaryotic initiation factor 4E family.</text>
</comment>
<dbReference type="FunCoup" id="A0A0B2UJD4">
    <property type="interactions" value="166"/>
</dbReference>
<evidence type="ECO:0000256" key="1">
    <source>
        <dbReference type="ARBA" id="ARBA00009860"/>
    </source>
</evidence>
<reference evidence="7 8" key="1">
    <citation type="journal article" date="2014" name="MBio">
        <title>The Ordospora colligata genome; evolution of extreme reduction in microsporidia and host-to-parasite horizontal gene transfer.</title>
        <authorList>
            <person name="Pombert J.-F."/>
            <person name="Haag K.L."/>
            <person name="Beidas S."/>
            <person name="Ebert D."/>
            <person name="Keeling P.J."/>
        </authorList>
    </citation>
    <scope>NUCLEOTIDE SEQUENCE [LARGE SCALE GENOMIC DNA]</scope>
    <source>
        <strain evidence="7 8">OC4</strain>
    </source>
</reference>
<dbReference type="PANTHER" id="PTHR11960">
    <property type="entry name" value="EUKARYOTIC TRANSLATION INITIATION FACTOR 4E RELATED"/>
    <property type="match status" value="1"/>
</dbReference>
<dbReference type="RefSeq" id="XP_014563204.1">
    <property type="nucleotide sequence ID" value="XM_014707718.1"/>
</dbReference>
<evidence type="ECO:0000313" key="7">
    <source>
        <dbReference type="EMBL" id="KHN69162.1"/>
    </source>
</evidence>
<dbReference type="VEuPathDB" id="MicrosporidiaDB:M896_090880"/>
<dbReference type="GO" id="GO:0000340">
    <property type="term" value="F:RNA 7-methylguanosine cap binding"/>
    <property type="evidence" value="ECO:0007669"/>
    <property type="project" value="TreeGrafter"/>
</dbReference>
<dbReference type="Proteomes" id="UP000031056">
    <property type="component" value="Unassembled WGS sequence"/>
</dbReference>